<sequence length="265" mass="28265">MTSQQLDTTHTINQQVTTFRHTLVQMKNEIAAALPAHMTGDRFLRLILTEVRKNPELAECSTESIFGGILTAAALGLEPGLNGECWLIPRKVGKGPGSRKEATFQVGYKGIIKLFWQNPLASYLDTGVVYANDAWKFRKGLDPILEHTPATGDRGAVRGYYAVVGLTTGARIFDFFTPKQISALRGTAGPNGGISDPEHWMERKTALLQVMKMAPKSTDLASAASVDGTVQTVEAAAQVAAASTGPVNPTTGEVLEAEPVEGGAA</sequence>
<dbReference type="Pfam" id="PF03837">
    <property type="entry name" value="RecT"/>
    <property type="match status" value="1"/>
</dbReference>
<dbReference type="GeneID" id="40072501"/>
<dbReference type="NCBIfam" id="TIGR00616">
    <property type="entry name" value="rect"/>
    <property type="match status" value="1"/>
</dbReference>
<dbReference type="InterPro" id="IPR018330">
    <property type="entry name" value="RecT_fam"/>
</dbReference>
<dbReference type="GO" id="GO:0006259">
    <property type="term" value="P:DNA metabolic process"/>
    <property type="evidence" value="ECO:0007669"/>
    <property type="project" value="InterPro"/>
</dbReference>
<dbReference type="OrthoDB" id="4770at10239"/>
<evidence type="ECO:0000313" key="3">
    <source>
        <dbReference type="Proteomes" id="UP000223820"/>
    </source>
</evidence>
<gene>
    <name evidence="2" type="primary">37</name>
    <name evidence="2" type="ORF">B3_37</name>
</gene>
<dbReference type="EMBL" id="KX620749">
    <property type="protein sequence ID" value="AOT24330.1"/>
    <property type="molecule type" value="Genomic_DNA"/>
</dbReference>
<dbReference type="KEGG" id="vg:40072501"/>
<evidence type="ECO:0000313" key="2">
    <source>
        <dbReference type="EMBL" id="AOT24330.1"/>
    </source>
</evidence>
<name>A0A1D8ETL3_9CAUD</name>
<organism evidence="2 3">
    <name type="scientific">Propionibacterium phage B3</name>
    <dbReference type="NCBI Taxonomy" id="1897533"/>
    <lineage>
        <taxon>Viruses</taxon>
        <taxon>Duplodnaviria</taxon>
        <taxon>Heunggongvirae</taxon>
        <taxon>Uroviricota</taxon>
        <taxon>Caudoviricetes</taxon>
        <taxon>Anatolevirus</taxon>
        <taxon>Anatolevirus B3</taxon>
    </lineage>
</organism>
<dbReference type="RefSeq" id="YP_009596901.1">
    <property type="nucleotide sequence ID" value="NC_041892.1"/>
</dbReference>
<evidence type="ECO:0000256" key="1">
    <source>
        <dbReference type="SAM" id="MobiDB-lite"/>
    </source>
</evidence>
<accession>A0A1D8ETL3</accession>
<keyword evidence="3" id="KW-1185">Reference proteome</keyword>
<dbReference type="InterPro" id="IPR004590">
    <property type="entry name" value="ssDNA_annealing_RecT"/>
</dbReference>
<dbReference type="Proteomes" id="UP000223820">
    <property type="component" value="Segment"/>
</dbReference>
<dbReference type="GO" id="GO:0003677">
    <property type="term" value="F:DNA binding"/>
    <property type="evidence" value="ECO:0007669"/>
    <property type="project" value="InterPro"/>
</dbReference>
<protein>
    <submittedName>
        <fullName evidence="2">RecT-like DNA pairing protein</fullName>
    </submittedName>
</protein>
<reference evidence="2 3" key="1">
    <citation type="submission" date="2016-07" db="EMBL/GenBank/DDBJ databases">
        <authorList>
            <person name="Modlin R.L."/>
            <person name="Cheng L.S."/>
            <person name="Marinelli L.J."/>
            <person name="Grosset N."/>
            <person name="Gautier M."/>
            <person name="Fitz-Gibbon S."/>
            <person name="Pellegrini M."/>
            <person name="Bowman C.A."/>
            <person name="Russell D.A."/>
            <person name="Jacobs-Sera D."/>
            <person name="Hatfull G.F."/>
        </authorList>
    </citation>
    <scope>NUCLEOTIDE SEQUENCE [LARGE SCALE GENOMIC DNA]</scope>
</reference>
<feature type="region of interest" description="Disordered" evidence="1">
    <location>
        <begin position="244"/>
        <end position="265"/>
    </location>
</feature>
<proteinExistence type="predicted"/>